<accession>A0A0F9SY60</accession>
<dbReference type="EMBL" id="LAZR01000470">
    <property type="protein sequence ID" value="KKN67607.1"/>
    <property type="molecule type" value="Genomic_DNA"/>
</dbReference>
<protein>
    <submittedName>
        <fullName evidence="1">Uncharacterized protein</fullName>
    </submittedName>
</protein>
<proteinExistence type="predicted"/>
<name>A0A0F9SY60_9ZZZZ</name>
<evidence type="ECO:0000313" key="1">
    <source>
        <dbReference type="EMBL" id="KKN67607.1"/>
    </source>
</evidence>
<organism evidence="1">
    <name type="scientific">marine sediment metagenome</name>
    <dbReference type="NCBI Taxonomy" id="412755"/>
    <lineage>
        <taxon>unclassified sequences</taxon>
        <taxon>metagenomes</taxon>
        <taxon>ecological metagenomes</taxon>
    </lineage>
</organism>
<feature type="non-terminal residue" evidence="1">
    <location>
        <position position="25"/>
    </location>
</feature>
<sequence length="25" mass="3021">MAKKSRTGKIKTPIFEYSWYKEISK</sequence>
<gene>
    <name evidence="1" type="ORF">LCGC14_0460000</name>
</gene>
<dbReference type="AlphaFoldDB" id="A0A0F9SY60"/>
<comment type="caution">
    <text evidence="1">The sequence shown here is derived from an EMBL/GenBank/DDBJ whole genome shotgun (WGS) entry which is preliminary data.</text>
</comment>
<reference evidence="1" key="1">
    <citation type="journal article" date="2015" name="Nature">
        <title>Complex archaea that bridge the gap between prokaryotes and eukaryotes.</title>
        <authorList>
            <person name="Spang A."/>
            <person name="Saw J.H."/>
            <person name="Jorgensen S.L."/>
            <person name="Zaremba-Niedzwiedzka K."/>
            <person name="Martijn J."/>
            <person name="Lind A.E."/>
            <person name="van Eijk R."/>
            <person name="Schleper C."/>
            <person name="Guy L."/>
            <person name="Ettema T.J."/>
        </authorList>
    </citation>
    <scope>NUCLEOTIDE SEQUENCE</scope>
</reference>